<dbReference type="EMBL" id="WMIA01000034">
    <property type="protein sequence ID" value="MTF40561.1"/>
    <property type="molecule type" value="Genomic_DNA"/>
</dbReference>
<evidence type="ECO:0000256" key="1">
    <source>
        <dbReference type="ARBA" id="ARBA00009199"/>
    </source>
</evidence>
<dbReference type="GO" id="GO:0003824">
    <property type="term" value="F:catalytic activity"/>
    <property type="evidence" value="ECO:0007669"/>
    <property type="project" value="InterPro"/>
</dbReference>
<protein>
    <submittedName>
        <fullName evidence="3">Amidase</fullName>
    </submittedName>
</protein>
<name>A0A844GZZ0_9CHRO</name>
<dbReference type="PANTHER" id="PTHR11895:SF7">
    <property type="entry name" value="GLUTAMYL-TRNA(GLN) AMIDOTRANSFERASE SUBUNIT A, MITOCHONDRIAL"/>
    <property type="match status" value="1"/>
</dbReference>
<dbReference type="PROSITE" id="PS00571">
    <property type="entry name" value="AMIDASES"/>
    <property type="match status" value="1"/>
</dbReference>
<evidence type="ECO:0000313" key="3">
    <source>
        <dbReference type="EMBL" id="MTF40561.1"/>
    </source>
</evidence>
<reference evidence="3 4" key="1">
    <citation type="submission" date="2019-11" db="EMBL/GenBank/DDBJ databases">
        <title>Isolation of a new High Light Tolerant Cyanobacteria.</title>
        <authorList>
            <person name="Dobson Z."/>
            <person name="Vaughn N."/>
            <person name="Vaughn M."/>
            <person name="Fromme P."/>
            <person name="Mazor Y."/>
        </authorList>
    </citation>
    <scope>NUCLEOTIDE SEQUENCE [LARGE SCALE GENOMIC DNA]</scope>
    <source>
        <strain evidence="3 4">0216</strain>
    </source>
</reference>
<dbReference type="InterPro" id="IPR000120">
    <property type="entry name" value="Amidase"/>
</dbReference>
<evidence type="ECO:0000259" key="2">
    <source>
        <dbReference type="Pfam" id="PF01425"/>
    </source>
</evidence>
<dbReference type="RefSeq" id="WP_155084675.1">
    <property type="nucleotide sequence ID" value="NZ_WMIA01000034.1"/>
</dbReference>
<dbReference type="InterPro" id="IPR020556">
    <property type="entry name" value="Amidase_CS"/>
</dbReference>
<comment type="similarity">
    <text evidence="1">Belongs to the amidase family.</text>
</comment>
<feature type="domain" description="Amidase" evidence="2">
    <location>
        <begin position="28"/>
        <end position="448"/>
    </location>
</feature>
<dbReference type="SUPFAM" id="SSF75304">
    <property type="entry name" value="Amidase signature (AS) enzymes"/>
    <property type="match status" value="1"/>
</dbReference>
<dbReference type="InterPro" id="IPR036928">
    <property type="entry name" value="AS_sf"/>
</dbReference>
<comment type="caution">
    <text evidence="3">The sequence shown here is derived from an EMBL/GenBank/DDBJ whole genome shotgun (WGS) entry which is preliminary data.</text>
</comment>
<dbReference type="InterPro" id="IPR023631">
    <property type="entry name" value="Amidase_dom"/>
</dbReference>
<gene>
    <name evidence="3" type="ORF">GGC33_16750</name>
</gene>
<evidence type="ECO:0000313" key="4">
    <source>
        <dbReference type="Proteomes" id="UP000437131"/>
    </source>
</evidence>
<accession>A0A844GZZ0</accession>
<dbReference type="PANTHER" id="PTHR11895">
    <property type="entry name" value="TRANSAMIDASE"/>
    <property type="match status" value="1"/>
</dbReference>
<dbReference type="AlphaFoldDB" id="A0A844GZZ0"/>
<dbReference type="Proteomes" id="UP000437131">
    <property type="component" value="Unassembled WGS sequence"/>
</dbReference>
<dbReference type="Gene3D" id="3.90.1300.10">
    <property type="entry name" value="Amidase signature (AS) domain"/>
    <property type="match status" value="1"/>
</dbReference>
<dbReference type="Pfam" id="PF01425">
    <property type="entry name" value="Amidase"/>
    <property type="match status" value="1"/>
</dbReference>
<sequence length="465" mass="49741">MTNQKNISLISTVELSKLIHSKEISPLEILEFYAPQIEEKNPKLGAFTYLDLDLAHKEAKEKTEILAQVDDTSCLPFFFGIPTAIKDLYPVKGMPTSYGNGFVKDQIADYDCGITGKIKEAGFIIVGKTATSELGSLPYTESIGLPPCRNPHNLDYTAGGSSGGAASAVAGGLLPIAPGSDGGGSVRGPAFCCGLVGLKPSRGRVSNAPVGDYQGGIATHGCLSRTVADSAALLDAIAGYITGDPYWLPNPETSFLSALTQETGKLKIAFATSVLPAGEVDPILKTQVDAIALYLQEMGHELVEACPDFTTLVEPFKIIWQSGITAAGFPEQILNPMNQWLKQNSPDLGTYLRAVHQMQVISRQIVGFFDHFDLLLLPTYMSPPIKIGAWADLPPEKTLENIIHWINPCPPFNATGQPAIALPTGFTEDNLPIGVQLIGKPADEKTLLQIAHQLETGNKLSSKLG</sequence>
<organism evidence="3 4">
    <name type="scientific">Cyanobacterium aponinum 0216</name>
    <dbReference type="NCBI Taxonomy" id="2676140"/>
    <lineage>
        <taxon>Bacteria</taxon>
        <taxon>Bacillati</taxon>
        <taxon>Cyanobacteriota</taxon>
        <taxon>Cyanophyceae</taxon>
        <taxon>Oscillatoriophycideae</taxon>
        <taxon>Chroococcales</taxon>
        <taxon>Geminocystaceae</taxon>
        <taxon>Cyanobacterium</taxon>
    </lineage>
</organism>
<proteinExistence type="inferred from homology"/>